<dbReference type="Proteomes" id="UP000563050">
    <property type="component" value="Unassembled WGS sequence"/>
</dbReference>
<protein>
    <recommendedName>
        <fullName evidence="5">DUF262 domain-containing protein</fullName>
    </recommendedName>
</protein>
<dbReference type="EMBL" id="JACHXQ010000004">
    <property type="protein sequence ID" value="MBB3184101.1"/>
    <property type="molecule type" value="Genomic_DNA"/>
</dbReference>
<dbReference type="InterPro" id="IPR057156">
    <property type="entry name" value="DUF7834"/>
</dbReference>
<dbReference type="AlphaFoldDB" id="A0A7W5GZF1"/>
<gene>
    <name evidence="3" type="ORF">FHR95_001661</name>
</gene>
<reference evidence="3 4" key="1">
    <citation type="submission" date="2020-08" db="EMBL/GenBank/DDBJ databases">
        <title>Genomic Encyclopedia of Type Strains, Phase III (KMG-III): the genomes of soil and plant-associated and newly described type strains.</title>
        <authorList>
            <person name="Whitman W."/>
        </authorList>
    </citation>
    <scope>NUCLEOTIDE SEQUENCE [LARGE SCALE GENOMIC DNA]</scope>
    <source>
        <strain evidence="3 4">CECT 7341</strain>
    </source>
</reference>
<evidence type="ECO:0000259" key="2">
    <source>
        <dbReference type="Pfam" id="PF25202"/>
    </source>
</evidence>
<proteinExistence type="predicted"/>
<sequence>MTDTAHLKKGVLSVFELLSENCLEIPVYQRPYKWTEKNINQLFSDIALHKYKTAYRLGTVVFHREEEDQCPKNVKLNIVDGQQRTLSLMLAARALINERTGPKATNPIVRKDLQKMLEQLDQGMKDPRFSNRLSQTNLHNNYLAVSRIVSRPDFTEEMVHFLLNQCELVFFELKDISEAFQFFDSQNARGRDLEPHDLLKAFHLREFTEEDEHLKSKVVSHWESSDSERLAKLFSNYLFRIRNWSRGESARYFGKEHTHLFKGVNINSIDSYPYVEQLRMAHHFVDEYNQHYQRRIDGQYLPFPFHLDQIIINGRRFFEMIGHYHQEIDKLQQTFYPGKGSALISDHQVAPDLEELASRILRVLSTYEGRWRTGDRYVRSLFDCLLIAYVDKFGMVEISRAIEKVFIWAYSLRLKMQVVQLASMDNHALANNLFLLLKEATQPADFLSLELPVLAEVKASKTDDIERLFKEMRFYESKK</sequence>
<evidence type="ECO:0008006" key="5">
    <source>
        <dbReference type="Google" id="ProtNLM"/>
    </source>
</evidence>
<dbReference type="Pfam" id="PF03235">
    <property type="entry name" value="GmrSD_N"/>
    <property type="match status" value="1"/>
</dbReference>
<dbReference type="InterPro" id="IPR004919">
    <property type="entry name" value="GmrSD_N"/>
</dbReference>
<evidence type="ECO:0000259" key="1">
    <source>
        <dbReference type="Pfam" id="PF03235"/>
    </source>
</evidence>
<evidence type="ECO:0000313" key="4">
    <source>
        <dbReference type="Proteomes" id="UP000563050"/>
    </source>
</evidence>
<feature type="domain" description="GmrSD restriction endonucleases N-terminal" evidence="1">
    <location>
        <begin position="16"/>
        <end position="203"/>
    </location>
</feature>
<comment type="caution">
    <text evidence="3">The sequence shown here is derived from an EMBL/GenBank/DDBJ whole genome shotgun (WGS) entry which is preliminary data.</text>
</comment>
<evidence type="ECO:0000313" key="3">
    <source>
        <dbReference type="EMBL" id="MBB3184101.1"/>
    </source>
</evidence>
<dbReference type="Pfam" id="PF25202">
    <property type="entry name" value="DUF7834"/>
    <property type="match status" value="1"/>
</dbReference>
<dbReference type="RefSeq" id="WP_183314041.1">
    <property type="nucleotide sequence ID" value="NZ_JACHXQ010000004.1"/>
</dbReference>
<feature type="domain" description="DUF7834" evidence="2">
    <location>
        <begin position="215"/>
        <end position="461"/>
    </location>
</feature>
<keyword evidence="4" id="KW-1185">Reference proteome</keyword>
<dbReference type="PANTHER" id="PTHR35149">
    <property type="entry name" value="SLL5132 PROTEIN"/>
    <property type="match status" value="1"/>
</dbReference>
<organism evidence="3 4">
    <name type="scientific">Halomonas fontilapidosi</name>
    <dbReference type="NCBI Taxonomy" id="616675"/>
    <lineage>
        <taxon>Bacteria</taxon>
        <taxon>Pseudomonadati</taxon>
        <taxon>Pseudomonadota</taxon>
        <taxon>Gammaproteobacteria</taxon>
        <taxon>Oceanospirillales</taxon>
        <taxon>Halomonadaceae</taxon>
        <taxon>Halomonas</taxon>
    </lineage>
</organism>
<dbReference type="PANTHER" id="PTHR35149:SF2">
    <property type="entry name" value="DUF262 DOMAIN-CONTAINING PROTEIN"/>
    <property type="match status" value="1"/>
</dbReference>
<accession>A0A7W5GZF1</accession>
<name>A0A7W5GZF1_9GAMM</name>